<dbReference type="Proteomes" id="UP000078284">
    <property type="component" value="Chromosome 1"/>
</dbReference>
<dbReference type="ExpressionAtlas" id="A0A178W545">
    <property type="expression patterns" value="baseline and differential"/>
</dbReference>
<comment type="caution">
    <text evidence="2">The sequence shown here is derived from an EMBL/GenBank/DDBJ whole genome shotgun (WGS) entry which is preliminary data.</text>
</comment>
<evidence type="ECO:0000256" key="1">
    <source>
        <dbReference type="SAM" id="MobiDB-lite"/>
    </source>
</evidence>
<reference evidence="3" key="1">
    <citation type="journal article" date="2016" name="Proc. Natl. Acad. Sci. U.S.A.">
        <title>Chromosome-level assembly of Arabidopsis thaliana Ler reveals the extent of translocation and inversion polymorphisms.</title>
        <authorList>
            <person name="Zapata L."/>
            <person name="Ding J."/>
            <person name="Willing E.M."/>
            <person name="Hartwig B."/>
            <person name="Bezdan D."/>
            <person name="Jiao W.B."/>
            <person name="Patel V."/>
            <person name="Velikkakam James G."/>
            <person name="Koornneef M."/>
            <person name="Ossowski S."/>
            <person name="Schneeberger K."/>
        </authorList>
    </citation>
    <scope>NUCLEOTIDE SEQUENCE [LARGE SCALE GENOMIC DNA]</scope>
    <source>
        <strain evidence="3">cv. Landsberg erecta</strain>
    </source>
</reference>
<name>A0A178W545_ARATH</name>
<evidence type="ECO:0000313" key="3">
    <source>
        <dbReference type="Proteomes" id="UP000078284"/>
    </source>
</evidence>
<dbReference type="EMBL" id="LUHQ01000001">
    <property type="protein sequence ID" value="OAP13184.1"/>
    <property type="molecule type" value="Genomic_DNA"/>
</dbReference>
<feature type="region of interest" description="Disordered" evidence="1">
    <location>
        <begin position="1"/>
        <end position="22"/>
    </location>
</feature>
<proteinExistence type="predicted"/>
<dbReference type="AlphaFoldDB" id="A0A178W545"/>
<gene>
    <name evidence="2" type="ordered locus">AXX17_At1g71790</name>
</gene>
<protein>
    <submittedName>
        <fullName evidence="2">Uncharacterized protein</fullName>
    </submittedName>
</protein>
<feature type="compositionally biased region" description="Polar residues" evidence="1">
    <location>
        <begin position="1"/>
        <end position="19"/>
    </location>
</feature>
<evidence type="ECO:0000313" key="2">
    <source>
        <dbReference type="EMBL" id="OAP13184.1"/>
    </source>
</evidence>
<accession>A0A178W545</accession>
<sequence length="109" mass="12106">MFMEEATSNGKGTEHNQPNGLVESEALNNWSAGCGAMANSANASSRDSKKIQTYKRRKLGRSYSANKCSENDRFSMEGVSHSESRVLFMPFSIMVPPLVVIGFKMLEYM</sequence>
<organism evidence="2 3">
    <name type="scientific">Arabidopsis thaliana</name>
    <name type="common">Mouse-ear cress</name>
    <dbReference type="NCBI Taxonomy" id="3702"/>
    <lineage>
        <taxon>Eukaryota</taxon>
        <taxon>Viridiplantae</taxon>
        <taxon>Streptophyta</taxon>
        <taxon>Embryophyta</taxon>
        <taxon>Tracheophyta</taxon>
        <taxon>Spermatophyta</taxon>
        <taxon>Magnoliopsida</taxon>
        <taxon>eudicotyledons</taxon>
        <taxon>Gunneridae</taxon>
        <taxon>Pentapetalae</taxon>
        <taxon>rosids</taxon>
        <taxon>malvids</taxon>
        <taxon>Brassicales</taxon>
        <taxon>Brassicaceae</taxon>
        <taxon>Camelineae</taxon>
        <taxon>Arabidopsis</taxon>
    </lineage>
</organism>